<dbReference type="PROSITE" id="PS50929">
    <property type="entry name" value="ABC_TM1F"/>
    <property type="match status" value="1"/>
</dbReference>
<dbReference type="Proteomes" id="UP000028042">
    <property type="component" value="Unassembled WGS sequence"/>
</dbReference>
<name>A0A0H3J132_CLOPA</name>
<dbReference type="eggNOG" id="COG1132">
    <property type="taxonomic scope" value="Bacteria"/>
</dbReference>
<dbReference type="RefSeq" id="WP_003440821.1">
    <property type="nucleotide sequence ID" value="NZ_ANZB01000001.1"/>
</dbReference>
<feature type="transmembrane region" description="Helical" evidence="9">
    <location>
        <begin position="257"/>
        <end position="284"/>
    </location>
</feature>
<dbReference type="SUPFAM" id="SSF52540">
    <property type="entry name" value="P-loop containing nucleoside triphosphate hydrolases"/>
    <property type="match status" value="1"/>
</dbReference>
<keyword evidence="4 9" id="KW-0812">Transmembrane</keyword>
<evidence type="ECO:0000256" key="5">
    <source>
        <dbReference type="ARBA" id="ARBA00022741"/>
    </source>
</evidence>
<dbReference type="Pfam" id="PF00664">
    <property type="entry name" value="ABC_membrane"/>
    <property type="match status" value="1"/>
</dbReference>
<keyword evidence="5" id="KW-0547">Nucleotide-binding</keyword>
<dbReference type="CDD" id="cd18547">
    <property type="entry name" value="ABC_6TM_Tm288_like"/>
    <property type="match status" value="1"/>
</dbReference>
<gene>
    <name evidence="12" type="ORF">CLPA_c03020</name>
    <name evidence="13" type="ORF">CP6013_02846</name>
</gene>
<comment type="subcellular location">
    <subcellularLocation>
        <location evidence="1">Cell membrane</location>
        <topology evidence="1">Multi-pass membrane protein</topology>
    </subcellularLocation>
</comment>
<keyword evidence="8 9" id="KW-0472">Membrane</keyword>
<evidence type="ECO:0000256" key="1">
    <source>
        <dbReference type="ARBA" id="ARBA00004651"/>
    </source>
</evidence>
<dbReference type="GeneID" id="93072546"/>
<dbReference type="EC" id="3.6.3.44" evidence="13"/>
<dbReference type="EMBL" id="JPGY02000001">
    <property type="protein sequence ID" value="KRU13598.1"/>
    <property type="molecule type" value="Genomic_DNA"/>
</dbReference>
<dbReference type="SUPFAM" id="SSF90123">
    <property type="entry name" value="ABC transporter transmembrane region"/>
    <property type="match status" value="1"/>
</dbReference>
<dbReference type="Gene3D" id="1.20.1560.10">
    <property type="entry name" value="ABC transporter type 1, transmembrane domain"/>
    <property type="match status" value="1"/>
</dbReference>
<evidence type="ECO:0000256" key="4">
    <source>
        <dbReference type="ARBA" id="ARBA00022692"/>
    </source>
</evidence>
<dbReference type="KEGG" id="cpat:CLPA_c03020"/>
<evidence type="ECO:0000256" key="7">
    <source>
        <dbReference type="ARBA" id="ARBA00022989"/>
    </source>
</evidence>
<feature type="transmembrane region" description="Helical" evidence="9">
    <location>
        <begin position="140"/>
        <end position="157"/>
    </location>
</feature>
<dbReference type="Pfam" id="PF00005">
    <property type="entry name" value="ABC_tran"/>
    <property type="match status" value="1"/>
</dbReference>
<keyword evidence="15" id="KW-1185">Reference proteome</keyword>
<dbReference type="EMBL" id="CP009268">
    <property type="protein sequence ID" value="AJA50390.1"/>
    <property type="molecule type" value="Genomic_DNA"/>
</dbReference>
<dbReference type="FunFam" id="3.40.50.300:FF:000287">
    <property type="entry name" value="Multidrug ABC transporter ATP-binding protein"/>
    <property type="match status" value="1"/>
</dbReference>
<dbReference type="InterPro" id="IPR039421">
    <property type="entry name" value="Type_1_exporter"/>
</dbReference>
<dbReference type="PANTHER" id="PTHR43394:SF1">
    <property type="entry name" value="ATP-BINDING CASSETTE SUB-FAMILY B MEMBER 10, MITOCHONDRIAL"/>
    <property type="match status" value="1"/>
</dbReference>
<dbReference type="GO" id="GO:0016887">
    <property type="term" value="F:ATP hydrolysis activity"/>
    <property type="evidence" value="ECO:0007669"/>
    <property type="project" value="InterPro"/>
</dbReference>
<dbReference type="CDD" id="cd03254">
    <property type="entry name" value="ABCC_Glucan_exporter_like"/>
    <property type="match status" value="1"/>
</dbReference>
<dbReference type="InterPro" id="IPR003439">
    <property type="entry name" value="ABC_transporter-like_ATP-bd"/>
</dbReference>
<evidence type="ECO:0000256" key="8">
    <source>
        <dbReference type="ARBA" id="ARBA00023136"/>
    </source>
</evidence>
<dbReference type="FunFam" id="1.20.1560.10:FF:000011">
    <property type="entry name" value="Multidrug ABC transporter ATP-binding protein"/>
    <property type="match status" value="1"/>
</dbReference>
<dbReference type="GO" id="GO:0005886">
    <property type="term" value="C:plasma membrane"/>
    <property type="evidence" value="ECO:0007669"/>
    <property type="project" value="UniProtKB-SubCell"/>
</dbReference>
<dbReference type="AlphaFoldDB" id="A0A0H3J132"/>
<evidence type="ECO:0000313" key="14">
    <source>
        <dbReference type="Proteomes" id="UP000028042"/>
    </source>
</evidence>
<keyword evidence="3" id="KW-1003">Cell membrane</keyword>
<dbReference type="Proteomes" id="UP000030905">
    <property type="component" value="Chromosome"/>
</dbReference>
<dbReference type="PATRIC" id="fig|1262449.3.peg.193"/>
<evidence type="ECO:0000259" key="11">
    <source>
        <dbReference type="PROSITE" id="PS50929"/>
    </source>
</evidence>
<evidence type="ECO:0000313" key="12">
    <source>
        <dbReference type="EMBL" id="AJA50390.1"/>
    </source>
</evidence>
<accession>A0A0H3J132</accession>
<dbReference type="PROSITE" id="PS50893">
    <property type="entry name" value="ABC_TRANSPORTER_2"/>
    <property type="match status" value="1"/>
</dbReference>
<dbReference type="Gene3D" id="3.40.50.300">
    <property type="entry name" value="P-loop containing nucleotide triphosphate hydrolases"/>
    <property type="match status" value="1"/>
</dbReference>
<dbReference type="PANTHER" id="PTHR43394">
    <property type="entry name" value="ATP-DEPENDENT PERMEASE MDL1, MITOCHONDRIAL"/>
    <property type="match status" value="1"/>
</dbReference>
<keyword evidence="13" id="KW-0378">Hydrolase</keyword>
<evidence type="ECO:0000259" key="10">
    <source>
        <dbReference type="PROSITE" id="PS50893"/>
    </source>
</evidence>
<dbReference type="InterPro" id="IPR011527">
    <property type="entry name" value="ABC1_TM_dom"/>
</dbReference>
<evidence type="ECO:0000256" key="3">
    <source>
        <dbReference type="ARBA" id="ARBA00022475"/>
    </source>
</evidence>
<dbReference type="InterPro" id="IPR036640">
    <property type="entry name" value="ABC1_TM_sf"/>
</dbReference>
<feature type="transmembrane region" description="Helical" evidence="9">
    <location>
        <begin position="163"/>
        <end position="180"/>
    </location>
</feature>
<dbReference type="InterPro" id="IPR003593">
    <property type="entry name" value="AAA+_ATPase"/>
</dbReference>
<keyword evidence="6" id="KW-0067">ATP-binding</keyword>
<feature type="transmembrane region" description="Helical" evidence="9">
    <location>
        <begin position="61"/>
        <end position="87"/>
    </location>
</feature>
<keyword evidence="2" id="KW-0813">Transport</keyword>
<evidence type="ECO:0000256" key="2">
    <source>
        <dbReference type="ARBA" id="ARBA00022448"/>
    </source>
</evidence>
<feature type="transmembrane region" description="Helical" evidence="9">
    <location>
        <begin position="20"/>
        <end position="41"/>
    </location>
</feature>
<feature type="domain" description="ABC transmembrane type-1" evidence="11">
    <location>
        <begin position="20"/>
        <end position="304"/>
    </location>
</feature>
<dbReference type="KEGG" id="cpae:CPAST_c03020"/>
<evidence type="ECO:0000256" key="6">
    <source>
        <dbReference type="ARBA" id="ARBA00022840"/>
    </source>
</evidence>
<evidence type="ECO:0000313" key="13">
    <source>
        <dbReference type="EMBL" id="KRU13598.1"/>
    </source>
</evidence>
<reference evidence="13 14" key="3">
    <citation type="journal article" name="Genome Announc.">
        <title>Improved Draft Genome Sequence of Clostridium pasteurianum Strain ATCC 6013 (DSM 525) Using a Hybrid Next-Generation Sequencing Approach.</title>
        <authorList>
            <person name="Pyne M.E."/>
            <person name="Utturkar S."/>
            <person name="Brown S.D."/>
            <person name="Moo-Young M."/>
            <person name="Chung D.A."/>
            <person name="Chou C.P."/>
        </authorList>
    </citation>
    <scope>NUCLEOTIDE SEQUENCE [LARGE SCALE GENOMIC DNA]</scope>
    <source>
        <strain evidence="13 14">ATCC 6013</strain>
    </source>
</reference>
<organism evidence="12 15">
    <name type="scientific">Clostridium pasteurianum DSM 525 = ATCC 6013</name>
    <dbReference type="NCBI Taxonomy" id="1262449"/>
    <lineage>
        <taxon>Bacteria</taxon>
        <taxon>Bacillati</taxon>
        <taxon>Bacillota</taxon>
        <taxon>Clostridia</taxon>
        <taxon>Eubacteriales</taxon>
        <taxon>Clostridiaceae</taxon>
        <taxon>Clostridium</taxon>
    </lineage>
</organism>
<keyword evidence="7 9" id="KW-1133">Transmembrane helix</keyword>
<dbReference type="SMART" id="SM00382">
    <property type="entry name" value="AAA"/>
    <property type="match status" value="1"/>
</dbReference>
<proteinExistence type="predicted"/>
<evidence type="ECO:0000313" key="15">
    <source>
        <dbReference type="Proteomes" id="UP000030905"/>
    </source>
</evidence>
<reference evidence="12 15" key="1">
    <citation type="journal article" date="2015" name="Genome Announc.">
        <title>Complete Genome Sequence of the Nitrogen-Fixing and Solvent-Producing Clostridium pasteurianum DSM 525.</title>
        <authorList>
            <person name="Poehlein A."/>
            <person name="Grosse-Honebrink A."/>
            <person name="Zhang Y."/>
            <person name="Minton N.P."/>
            <person name="Daniel R."/>
        </authorList>
    </citation>
    <scope>NUCLEOTIDE SEQUENCE [LARGE SCALE GENOMIC DNA]</scope>
    <source>
        <strain evidence="12">DSM 525</strain>
        <strain evidence="15">DSM 525 / ATCC 6013</strain>
    </source>
</reference>
<feature type="domain" description="ABC transporter" evidence="10">
    <location>
        <begin position="338"/>
        <end position="572"/>
    </location>
</feature>
<sequence length="581" mass="64711">MNSSLMRLFKYVGKYKVYMFMALLCALISNVLIASIPFAVGKGIDKIIGKGKVDFNNLLKVIIILAVIYLTSALFTWVFTVIANIAAFKTIRDIREEAFNKISSLPLKYFDRNSHGDIISRLTNDIDAISDGLFQGITQFYPGIITIVSSLVLMLTLSVRITVVILVMTPLCFLIASFITKRTNNMFKKQQKTVGELNGYIEEIIGNQKIVKIFGYEKRSQDKFDEINNRLYKYGQKAQFYSSLTNPGTRYINNVTYAFVGIVGGLLSILSGLSVGTISSFLTYSTQFSQPINNVTSVATQLQAALVSCERVFSIIDEVPEVSDKHNTENIVNCKGNIGFENVCFSYTKDVPLINNFSDNVKAGSTIAIVGPTGAGKTTLVNLLMRFYDITEGKILIDGTDIYKVKRNNLRSLFGMVLQDTWLFEGTIRDNIAYGKENATDSEVEAAAKRAYIDSFIEKLPEGYNTIITEAGSNLSEGQKQLLTIARVMLIDPPMLILDEATSSVDTRTEIKIQDAFLSMMRGRTSFVIAHRLSTIRNADVILVMNNGEIVERGNHEELLKKEGVYAKLYESQFKNSGEAV</sequence>
<reference evidence="13" key="2">
    <citation type="submission" date="2015-10" db="EMBL/GenBank/DDBJ databases">
        <title>Improved Draft Genome Sequence of Clostridium pasteurianum Strain ATCC 6013 (DSM 525) Using a Hybrid Next-Generation Sequencing Approach.</title>
        <authorList>
            <person name="Pyne M.E."/>
            <person name="Utturkar S.M."/>
            <person name="Brown S.D."/>
            <person name="Moo-Young M."/>
            <person name="Chung D.A."/>
            <person name="Chou P.C."/>
        </authorList>
    </citation>
    <scope>NUCLEOTIDE SEQUENCE</scope>
    <source>
        <strain evidence="13">ATCC 6013</strain>
    </source>
</reference>
<evidence type="ECO:0000256" key="9">
    <source>
        <dbReference type="SAM" id="Phobius"/>
    </source>
</evidence>
<dbReference type="GO" id="GO:0005524">
    <property type="term" value="F:ATP binding"/>
    <property type="evidence" value="ECO:0007669"/>
    <property type="project" value="UniProtKB-KW"/>
</dbReference>
<protein>
    <submittedName>
        <fullName evidence="12">ABC transporter</fullName>
    </submittedName>
    <submittedName>
        <fullName evidence="13">Xenobiotic-transporting ATPase</fullName>
        <ecNumber evidence="13">3.6.3.44</ecNumber>
    </submittedName>
</protein>
<dbReference type="InterPro" id="IPR027417">
    <property type="entry name" value="P-loop_NTPase"/>
</dbReference>
<dbReference type="GO" id="GO:0015421">
    <property type="term" value="F:ABC-type oligopeptide transporter activity"/>
    <property type="evidence" value="ECO:0007669"/>
    <property type="project" value="TreeGrafter"/>
</dbReference>